<dbReference type="InterPro" id="IPR012340">
    <property type="entry name" value="NA-bd_OB-fold"/>
</dbReference>
<evidence type="ECO:0000256" key="1">
    <source>
        <dbReference type="PROSITE-ProRule" id="PRU00181"/>
    </source>
</evidence>
<reference evidence="3" key="1">
    <citation type="submission" date="2020-07" db="EMBL/GenBank/DDBJ databases">
        <title>Genome sequence and genetic diversity analysis of an under-domesticated orphan crop, white fonio (Digitaria exilis).</title>
        <authorList>
            <person name="Bennetzen J.L."/>
            <person name="Chen S."/>
            <person name="Ma X."/>
            <person name="Wang X."/>
            <person name="Yssel A.E.J."/>
            <person name="Chaluvadi S.R."/>
            <person name="Johnson M."/>
            <person name="Gangashetty P."/>
            <person name="Hamidou F."/>
            <person name="Sanogo M.D."/>
            <person name="Zwaenepoel A."/>
            <person name="Wallace J."/>
            <person name="Van De Peer Y."/>
            <person name="Van Deynze A."/>
        </authorList>
    </citation>
    <scope>NUCLEOTIDE SEQUENCE</scope>
    <source>
        <tissue evidence="3">Leaves</tissue>
    </source>
</reference>
<dbReference type="PROSITE" id="PS50832">
    <property type="entry name" value="S1_IF1_TYPE"/>
    <property type="match status" value="1"/>
</dbReference>
<proteinExistence type="predicted"/>
<keyword evidence="1" id="KW-0396">Initiation factor</keyword>
<dbReference type="GO" id="GO:0003723">
    <property type="term" value="F:RNA binding"/>
    <property type="evidence" value="ECO:0007669"/>
    <property type="project" value="InterPro"/>
</dbReference>
<dbReference type="EMBL" id="JACEFO010000139">
    <property type="protein sequence ID" value="KAF8780310.1"/>
    <property type="molecule type" value="Genomic_DNA"/>
</dbReference>
<keyword evidence="1" id="KW-0648">Protein biosynthesis</keyword>
<comment type="caution">
    <text evidence="3">The sequence shown here is derived from an EMBL/GenBank/DDBJ whole genome shotgun (WGS) entry which is preliminary data.</text>
</comment>
<dbReference type="GO" id="GO:0005634">
    <property type="term" value="C:nucleus"/>
    <property type="evidence" value="ECO:0007669"/>
    <property type="project" value="TreeGrafter"/>
</dbReference>
<keyword evidence="4" id="KW-1185">Reference proteome</keyword>
<feature type="domain" description="S1-like" evidence="2">
    <location>
        <begin position="1"/>
        <end position="66"/>
    </location>
</feature>
<dbReference type="PANTHER" id="PTHR21641">
    <property type="entry name" value="TRANSLATION INITIATION FACTOR-RELATED"/>
    <property type="match status" value="1"/>
</dbReference>
<organism evidence="3 4">
    <name type="scientific">Digitaria exilis</name>
    <dbReference type="NCBI Taxonomy" id="1010633"/>
    <lineage>
        <taxon>Eukaryota</taxon>
        <taxon>Viridiplantae</taxon>
        <taxon>Streptophyta</taxon>
        <taxon>Embryophyta</taxon>
        <taxon>Tracheophyta</taxon>
        <taxon>Spermatophyta</taxon>
        <taxon>Magnoliopsida</taxon>
        <taxon>Liliopsida</taxon>
        <taxon>Poales</taxon>
        <taxon>Poaceae</taxon>
        <taxon>PACMAD clade</taxon>
        <taxon>Panicoideae</taxon>
        <taxon>Panicodae</taxon>
        <taxon>Paniceae</taxon>
        <taxon>Anthephorinae</taxon>
        <taxon>Digitaria</taxon>
    </lineage>
</organism>
<protein>
    <recommendedName>
        <fullName evidence="2">S1-like domain-containing protein</fullName>
    </recommendedName>
</protein>
<accession>A0A835KUL2</accession>
<dbReference type="Proteomes" id="UP000636709">
    <property type="component" value="Unassembled WGS sequence"/>
</dbReference>
<dbReference type="InterPro" id="IPR039294">
    <property type="entry name" value="EIF1AD"/>
</dbReference>
<dbReference type="SUPFAM" id="SSF50249">
    <property type="entry name" value="Nucleic acid-binding proteins"/>
    <property type="match status" value="1"/>
</dbReference>
<dbReference type="GO" id="GO:0003743">
    <property type="term" value="F:translation initiation factor activity"/>
    <property type="evidence" value="ECO:0007669"/>
    <property type="project" value="UniProtKB-UniRule"/>
</dbReference>
<gene>
    <name evidence="3" type="ORF">HU200_001686</name>
</gene>
<dbReference type="PANTHER" id="PTHR21641:SF0">
    <property type="entry name" value="RNA-BINDING PROTEIN EIF1AD-RELATED"/>
    <property type="match status" value="1"/>
</dbReference>
<evidence type="ECO:0000313" key="3">
    <source>
        <dbReference type="EMBL" id="KAF8780310.1"/>
    </source>
</evidence>
<dbReference type="OrthoDB" id="1738325at2759"/>
<dbReference type="InterPro" id="IPR006196">
    <property type="entry name" value="RNA-binding_domain_S1_IF1"/>
</dbReference>
<evidence type="ECO:0000259" key="2">
    <source>
        <dbReference type="PROSITE" id="PS50832"/>
    </source>
</evidence>
<dbReference type="Gene3D" id="2.40.50.140">
    <property type="entry name" value="Nucleic acid-binding proteins"/>
    <property type="match status" value="1"/>
</dbReference>
<dbReference type="AlphaFoldDB" id="A0A835KUL2"/>
<evidence type="ECO:0000313" key="4">
    <source>
        <dbReference type="Proteomes" id="UP000636709"/>
    </source>
</evidence>
<name>A0A835KUL2_9POAL</name>
<sequence>MQVLTLRGSNVIEVTDREGVKSLALFPAKFQKSFWIKSGSFVVVDASGRDRHWNQGARLRVLSLKSSSTNKFGLCKSLVIGHLSSSQLPAKVLRREHKHKLPRLTRNQIPMKMTICHRSKKTPTGIDHLNCILTQTVVLILKQV</sequence>
<dbReference type="Pfam" id="PF01176">
    <property type="entry name" value="eIF-1a"/>
    <property type="match status" value="1"/>
</dbReference>